<dbReference type="PRINTS" id="PR00081">
    <property type="entry name" value="GDHRDH"/>
</dbReference>
<evidence type="ECO:0000256" key="6">
    <source>
        <dbReference type="ARBA" id="ARBA00066641"/>
    </source>
</evidence>
<evidence type="ECO:0000256" key="5">
    <source>
        <dbReference type="ARBA" id="ARBA00023221"/>
    </source>
</evidence>
<evidence type="ECO:0000256" key="7">
    <source>
        <dbReference type="ARBA" id="ARBA00069939"/>
    </source>
</evidence>
<evidence type="ECO:0000313" key="9">
    <source>
        <dbReference type="Proteomes" id="UP000249842"/>
    </source>
</evidence>
<organism evidence="8 9">
    <name type="scientific">Phenylobacterium hankyongense</name>
    <dbReference type="NCBI Taxonomy" id="1813876"/>
    <lineage>
        <taxon>Bacteria</taxon>
        <taxon>Pseudomonadati</taxon>
        <taxon>Pseudomonadota</taxon>
        <taxon>Alphaproteobacteria</taxon>
        <taxon>Caulobacterales</taxon>
        <taxon>Caulobacteraceae</taxon>
        <taxon>Phenylobacterium</taxon>
    </lineage>
</organism>
<evidence type="ECO:0000256" key="4">
    <source>
        <dbReference type="ARBA" id="ARBA00023098"/>
    </source>
</evidence>
<dbReference type="PANTHER" id="PTHR43180:SF28">
    <property type="entry name" value="NAD(P)-BINDING ROSSMANN-FOLD SUPERFAMILY PROTEIN"/>
    <property type="match status" value="1"/>
</dbReference>
<dbReference type="OrthoDB" id="9812986at2"/>
<dbReference type="GO" id="GO:0047838">
    <property type="term" value="F:D-xylose 1-dehydrogenase (NAD+) activity"/>
    <property type="evidence" value="ECO:0007669"/>
    <property type="project" value="UniProtKB-EC"/>
</dbReference>
<dbReference type="EC" id="1.1.1.175" evidence="6"/>
<keyword evidence="5" id="KW-0753">Steroid metabolism</keyword>
<comment type="caution">
    <text evidence="8">The sequence shown here is derived from an EMBL/GenBank/DDBJ whole genome shotgun (WGS) entry which is preliminary data.</text>
</comment>
<dbReference type="NCBIfam" id="NF005559">
    <property type="entry name" value="PRK07231.1"/>
    <property type="match status" value="1"/>
</dbReference>
<evidence type="ECO:0000256" key="1">
    <source>
        <dbReference type="ARBA" id="ARBA00006484"/>
    </source>
</evidence>
<dbReference type="InterPro" id="IPR036291">
    <property type="entry name" value="NAD(P)-bd_dom_sf"/>
</dbReference>
<reference evidence="9" key="1">
    <citation type="submission" date="2018-05" db="EMBL/GenBank/DDBJ databases">
        <authorList>
            <person name="Li X."/>
        </authorList>
    </citation>
    <scope>NUCLEOTIDE SEQUENCE [LARGE SCALE GENOMIC DNA]</scope>
    <source>
        <strain evidence="9">HKS-05</strain>
    </source>
</reference>
<gene>
    <name evidence="8" type="ORF">DJ021_06475</name>
</gene>
<evidence type="ECO:0000256" key="3">
    <source>
        <dbReference type="ARBA" id="ARBA00023027"/>
    </source>
</evidence>
<dbReference type="PANTHER" id="PTHR43180">
    <property type="entry name" value="3-OXOACYL-(ACYL-CARRIER-PROTEIN) REDUCTASE (AFU_ORTHOLOGUE AFUA_6G11210)"/>
    <property type="match status" value="1"/>
</dbReference>
<dbReference type="PRINTS" id="PR00080">
    <property type="entry name" value="SDRFAMILY"/>
</dbReference>
<proteinExistence type="inferred from homology"/>
<protein>
    <recommendedName>
        <fullName evidence="7">D-xylose 1-dehydrogenase</fullName>
        <ecNumber evidence="6">1.1.1.175</ecNumber>
    </recommendedName>
</protein>
<dbReference type="InterPro" id="IPR002347">
    <property type="entry name" value="SDR_fam"/>
</dbReference>
<sequence>MAGRLQGKVAVITGGVSGIGLGTVELFAAEGCQVVAADIQDEKGRMLEQRFPGQVRYAHCDVTSEAEIAAALGLAKSEFGGLDILFNNAGISDSMRLIPEIEADRWSWIFDLLVRGPALGMKHAMPLMLERGGGSIINTASIAGLQAGWGPIAYSSAKAAVIHLSRCAAAQLSPQKIRVNAICPGLIATSIFGASFGLPREVADQMAARIVEHAPTVQPVPKAGMPEDIAQAALYLASDASAFVSGTHIVVDGGITVGARHAWDAEAGSPFMALFGDLAPASAG</sequence>
<accession>A0A328AWG5</accession>
<dbReference type="GO" id="GO:0008202">
    <property type="term" value="P:steroid metabolic process"/>
    <property type="evidence" value="ECO:0007669"/>
    <property type="project" value="UniProtKB-KW"/>
</dbReference>
<keyword evidence="9" id="KW-1185">Reference proteome</keyword>
<dbReference type="Gene3D" id="3.40.50.720">
    <property type="entry name" value="NAD(P)-binding Rossmann-like Domain"/>
    <property type="match status" value="1"/>
</dbReference>
<dbReference type="FunFam" id="3.40.50.720:FF:000084">
    <property type="entry name" value="Short-chain dehydrogenase reductase"/>
    <property type="match status" value="1"/>
</dbReference>
<keyword evidence="4" id="KW-0443">Lipid metabolism</keyword>
<dbReference type="Pfam" id="PF13561">
    <property type="entry name" value="adh_short_C2"/>
    <property type="match status" value="1"/>
</dbReference>
<dbReference type="RefSeq" id="WP_111456765.1">
    <property type="nucleotide sequence ID" value="NZ_QFYP01000001.1"/>
</dbReference>
<keyword evidence="2" id="KW-0560">Oxidoreductase</keyword>
<dbReference type="AlphaFoldDB" id="A0A328AWG5"/>
<evidence type="ECO:0000313" key="8">
    <source>
        <dbReference type="EMBL" id="RAK59472.1"/>
    </source>
</evidence>
<dbReference type="SUPFAM" id="SSF51735">
    <property type="entry name" value="NAD(P)-binding Rossmann-fold domains"/>
    <property type="match status" value="1"/>
</dbReference>
<dbReference type="Proteomes" id="UP000249842">
    <property type="component" value="Unassembled WGS sequence"/>
</dbReference>
<keyword evidence="3" id="KW-0520">NAD</keyword>
<comment type="similarity">
    <text evidence="1">Belongs to the short-chain dehydrogenases/reductases (SDR) family.</text>
</comment>
<evidence type="ECO:0000256" key="2">
    <source>
        <dbReference type="ARBA" id="ARBA00023002"/>
    </source>
</evidence>
<dbReference type="EMBL" id="QFYP01000001">
    <property type="protein sequence ID" value="RAK59472.1"/>
    <property type="molecule type" value="Genomic_DNA"/>
</dbReference>
<name>A0A328AWG5_9CAUL</name>